<dbReference type="AlphaFoldDB" id="A0A8D8W0B3"/>
<feature type="compositionally biased region" description="Basic residues" evidence="1">
    <location>
        <begin position="112"/>
        <end position="215"/>
    </location>
</feature>
<evidence type="ECO:0000256" key="1">
    <source>
        <dbReference type="SAM" id="MobiDB-lite"/>
    </source>
</evidence>
<organism evidence="2">
    <name type="scientific">Cacopsylla melanoneura</name>
    <dbReference type="NCBI Taxonomy" id="428564"/>
    <lineage>
        <taxon>Eukaryota</taxon>
        <taxon>Metazoa</taxon>
        <taxon>Ecdysozoa</taxon>
        <taxon>Arthropoda</taxon>
        <taxon>Hexapoda</taxon>
        <taxon>Insecta</taxon>
        <taxon>Pterygota</taxon>
        <taxon>Neoptera</taxon>
        <taxon>Paraneoptera</taxon>
        <taxon>Hemiptera</taxon>
        <taxon>Sternorrhyncha</taxon>
        <taxon>Psylloidea</taxon>
        <taxon>Psyllidae</taxon>
        <taxon>Psyllinae</taxon>
        <taxon>Cacopsylla</taxon>
    </lineage>
</organism>
<dbReference type="EMBL" id="HBUF01110903">
    <property type="protein sequence ID" value="CAG6640205.1"/>
    <property type="molecule type" value="Transcribed_RNA"/>
</dbReference>
<accession>A0A8D8W0B3</accession>
<sequence>MQSESRKGRSKSLQPGGSDMCRMILSRLRSTPPKPPAPKKSQSKPHNKRDRIIASLVSKKLQSISPKKYPALLKALLKSTGSKSPTTRSKKSSPQRHPFDLKKFAKQLQSKTPKKSKSTSKRKKSKKGPKSKSPKKHKSTSIKTRKKVTKSKSPRKIKSTSICKKSKKGTKTKSPRKTKSTSARRKKSKKGTKSKSPKKPRSPSTKTPKKPKMGTRRPTAIDVIPKVNYKEVEARIVNNLKIMLEGEVYDDETKHILAEKILNQMHSLAWSAGMTKYAGKKKNSAMRVGPKLPRTSMRKPW</sequence>
<feature type="compositionally biased region" description="Low complexity" evidence="1">
    <location>
        <begin position="66"/>
        <end position="87"/>
    </location>
</feature>
<name>A0A8D8W0B3_9HEMI</name>
<reference evidence="2" key="1">
    <citation type="submission" date="2021-05" db="EMBL/GenBank/DDBJ databases">
        <authorList>
            <person name="Alioto T."/>
            <person name="Alioto T."/>
            <person name="Gomez Garrido J."/>
        </authorList>
    </citation>
    <scope>NUCLEOTIDE SEQUENCE</scope>
</reference>
<protein>
    <submittedName>
        <fullName evidence="2">Uncharacterized protein</fullName>
    </submittedName>
</protein>
<feature type="region of interest" description="Disordered" evidence="1">
    <location>
        <begin position="1"/>
        <end position="218"/>
    </location>
</feature>
<feature type="region of interest" description="Disordered" evidence="1">
    <location>
        <begin position="281"/>
        <end position="301"/>
    </location>
</feature>
<proteinExistence type="predicted"/>
<evidence type="ECO:0000313" key="2">
    <source>
        <dbReference type="EMBL" id="CAG6640205.1"/>
    </source>
</evidence>